<dbReference type="EMBL" id="CACRXK020004742">
    <property type="protein sequence ID" value="CAB4003850.1"/>
    <property type="molecule type" value="Genomic_DNA"/>
</dbReference>
<name>A0A7D9E7R0_PARCT</name>
<sequence length="472" mass="53760">MAEELQLAWMGDFDSLKQFVSKKLNLNGEWVSPGGDKKLFNDGYISISWRKNKKASLIDGDDRDKFKSKLCRMICANDFNKGNMCEETKTVNVECRSASPIRAPLSELSTEVEGIKLDVTIAEREIEVNKSAISKVESNLHEIKSGYEDLRLQFNEYKKITEVLIQRDRFQQSTTFEYSNVIDKVNPSETKRYQDEVSRLEKDLSSEREKCKRLEADLSILIKGRSCEVNELNDIIASLEFKLKATEATNEISFDRDGSAKGAKRYSSEYGQAGTFDTIDHKTIIDVLEYQFGVTDRALEWIKSYLLNRKQRVDLDNNFSEDCDVKYGVPQGSCLGPILFLLYVSQLYDIIDRHLPSSHGYADDTQLYVSFRPDCEDNSESTLAALEDCISDVRTWLLSHKLMFKDSKTEFLVIGTPQQLLKINIESVNVGGVQIKPVDSVRNLGSWFDKHMSMSVHVGKMCNTYINGCPCQ</sequence>
<dbReference type="PROSITE" id="PS50878">
    <property type="entry name" value="RT_POL"/>
    <property type="match status" value="1"/>
</dbReference>
<dbReference type="InterPro" id="IPR000477">
    <property type="entry name" value="RT_dom"/>
</dbReference>
<dbReference type="AlphaFoldDB" id="A0A7D9E7R0"/>
<dbReference type="SUPFAM" id="SSF56672">
    <property type="entry name" value="DNA/RNA polymerases"/>
    <property type="match status" value="1"/>
</dbReference>
<gene>
    <name evidence="1" type="ORF">PACLA_8A054665</name>
</gene>
<dbReference type="OrthoDB" id="8058550at2759"/>
<keyword evidence="2" id="KW-1185">Reference proteome</keyword>
<comment type="caution">
    <text evidence="1">The sequence shown here is derived from an EMBL/GenBank/DDBJ whole genome shotgun (WGS) entry which is preliminary data.</text>
</comment>
<dbReference type="InterPro" id="IPR043502">
    <property type="entry name" value="DNA/RNA_pol_sf"/>
</dbReference>
<reference evidence="1" key="1">
    <citation type="submission" date="2020-04" db="EMBL/GenBank/DDBJ databases">
        <authorList>
            <person name="Alioto T."/>
            <person name="Alioto T."/>
            <person name="Gomez Garrido J."/>
        </authorList>
    </citation>
    <scope>NUCLEOTIDE SEQUENCE</scope>
    <source>
        <strain evidence="1">A484AB</strain>
    </source>
</reference>
<proteinExistence type="predicted"/>
<dbReference type="Proteomes" id="UP001152795">
    <property type="component" value="Unassembled WGS sequence"/>
</dbReference>
<dbReference type="Pfam" id="PF00078">
    <property type="entry name" value="RVT_1"/>
    <property type="match status" value="1"/>
</dbReference>
<protein>
    <submittedName>
        <fullName evidence="1">Uncharacterized protein</fullName>
    </submittedName>
</protein>
<feature type="non-terminal residue" evidence="1">
    <location>
        <position position="472"/>
    </location>
</feature>
<organism evidence="1 2">
    <name type="scientific">Paramuricea clavata</name>
    <name type="common">Red gorgonian</name>
    <name type="synonym">Violescent sea-whip</name>
    <dbReference type="NCBI Taxonomy" id="317549"/>
    <lineage>
        <taxon>Eukaryota</taxon>
        <taxon>Metazoa</taxon>
        <taxon>Cnidaria</taxon>
        <taxon>Anthozoa</taxon>
        <taxon>Octocorallia</taxon>
        <taxon>Malacalcyonacea</taxon>
        <taxon>Plexauridae</taxon>
        <taxon>Paramuricea</taxon>
    </lineage>
</organism>
<accession>A0A7D9E7R0</accession>
<dbReference type="PANTHER" id="PTHR33332">
    <property type="entry name" value="REVERSE TRANSCRIPTASE DOMAIN-CONTAINING PROTEIN"/>
    <property type="match status" value="1"/>
</dbReference>
<evidence type="ECO:0000313" key="2">
    <source>
        <dbReference type="Proteomes" id="UP001152795"/>
    </source>
</evidence>
<evidence type="ECO:0000313" key="1">
    <source>
        <dbReference type="EMBL" id="CAB4003850.1"/>
    </source>
</evidence>